<accession>B9S3F2</accession>
<evidence type="ECO:0000313" key="1">
    <source>
        <dbReference type="EMBL" id="EEF41934.1"/>
    </source>
</evidence>
<evidence type="ECO:0000313" key="2">
    <source>
        <dbReference type="Proteomes" id="UP000008311"/>
    </source>
</evidence>
<dbReference type="InParanoid" id="B9S3F2"/>
<dbReference type="EMBL" id="EQ973857">
    <property type="protein sequence ID" value="EEF41934.1"/>
    <property type="molecule type" value="Genomic_DNA"/>
</dbReference>
<protein>
    <submittedName>
        <fullName evidence="1">Uncharacterized protein</fullName>
    </submittedName>
</protein>
<dbReference type="AlphaFoldDB" id="B9S3F2"/>
<gene>
    <name evidence="1" type="ORF">RCOM_0733190</name>
</gene>
<proteinExistence type="predicted"/>
<sequence length="52" mass="6162">MKIAKRNRVLKGSPTRIYAKQLKASKTMNFLELEALEKYLEEYSLLPMFKLQ</sequence>
<reference evidence="2" key="1">
    <citation type="journal article" date="2010" name="Nat. Biotechnol.">
        <title>Draft genome sequence of the oilseed species Ricinus communis.</title>
        <authorList>
            <person name="Chan A.P."/>
            <person name="Crabtree J."/>
            <person name="Zhao Q."/>
            <person name="Lorenzi H."/>
            <person name="Orvis J."/>
            <person name="Puiu D."/>
            <person name="Melake-Berhan A."/>
            <person name="Jones K.M."/>
            <person name="Redman J."/>
            <person name="Chen G."/>
            <person name="Cahoon E.B."/>
            <person name="Gedil M."/>
            <person name="Stanke M."/>
            <person name="Haas B.J."/>
            <person name="Wortman J.R."/>
            <person name="Fraser-Liggett C.M."/>
            <person name="Ravel J."/>
            <person name="Rabinowicz P.D."/>
        </authorList>
    </citation>
    <scope>NUCLEOTIDE SEQUENCE [LARGE SCALE GENOMIC DNA]</scope>
    <source>
        <strain evidence="2">cv. Hale</strain>
    </source>
</reference>
<organism evidence="1 2">
    <name type="scientific">Ricinus communis</name>
    <name type="common">Castor bean</name>
    <dbReference type="NCBI Taxonomy" id="3988"/>
    <lineage>
        <taxon>Eukaryota</taxon>
        <taxon>Viridiplantae</taxon>
        <taxon>Streptophyta</taxon>
        <taxon>Embryophyta</taxon>
        <taxon>Tracheophyta</taxon>
        <taxon>Spermatophyta</taxon>
        <taxon>Magnoliopsida</taxon>
        <taxon>eudicotyledons</taxon>
        <taxon>Gunneridae</taxon>
        <taxon>Pentapetalae</taxon>
        <taxon>rosids</taxon>
        <taxon>fabids</taxon>
        <taxon>Malpighiales</taxon>
        <taxon>Euphorbiaceae</taxon>
        <taxon>Acalyphoideae</taxon>
        <taxon>Acalypheae</taxon>
        <taxon>Ricinus</taxon>
    </lineage>
</organism>
<name>B9S3F2_RICCO</name>
<dbReference type="Proteomes" id="UP000008311">
    <property type="component" value="Unassembled WGS sequence"/>
</dbReference>
<keyword evidence="2" id="KW-1185">Reference proteome</keyword>